<feature type="domain" description="BZIP" evidence="1">
    <location>
        <begin position="143"/>
        <end position="157"/>
    </location>
</feature>
<evidence type="ECO:0000259" key="1">
    <source>
        <dbReference type="PROSITE" id="PS00036"/>
    </source>
</evidence>
<dbReference type="GO" id="GO:0003700">
    <property type="term" value="F:DNA-binding transcription factor activity"/>
    <property type="evidence" value="ECO:0007669"/>
    <property type="project" value="InterPro"/>
</dbReference>
<dbReference type="Proteomes" id="UP001211907">
    <property type="component" value="Unassembled WGS sequence"/>
</dbReference>
<dbReference type="PROSITE" id="PS00036">
    <property type="entry name" value="BZIP_BASIC"/>
    <property type="match status" value="1"/>
</dbReference>
<keyword evidence="3" id="KW-1185">Reference proteome</keyword>
<accession>A0AAD5SP95</accession>
<name>A0AAD5SP95_9FUNG</name>
<dbReference type="CDD" id="cd12193">
    <property type="entry name" value="bZIP_GCN4"/>
    <property type="match status" value="1"/>
</dbReference>
<dbReference type="Gene3D" id="3.30.160.60">
    <property type="entry name" value="Classic Zinc Finger"/>
    <property type="match status" value="1"/>
</dbReference>
<reference evidence="2" key="1">
    <citation type="submission" date="2020-05" db="EMBL/GenBank/DDBJ databases">
        <title>Phylogenomic resolution of chytrid fungi.</title>
        <authorList>
            <person name="Stajich J.E."/>
            <person name="Amses K."/>
            <person name="Simmons R."/>
            <person name="Seto K."/>
            <person name="Myers J."/>
            <person name="Bonds A."/>
            <person name="Quandt C.A."/>
            <person name="Barry K."/>
            <person name="Liu P."/>
            <person name="Grigoriev I."/>
            <person name="Longcore J.E."/>
            <person name="James T.Y."/>
        </authorList>
    </citation>
    <scope>NUCLEOTIDE SEQUENCE</scope>
    <source>
        <strain evidence="2">JEL0513</strain>
    </source>
</reference>
<protein>
    <recommendedName>
        <fullName evidence="1">BZIP domain-containing protein</fullName>
    </recommendedName>
</protein>
<sequence>MKVDMEMSHDYNKKFSCKKNINTQSHPDSKSVTDLLMCYAKVMNEMNQTNQSLTDATPTNPVERGWMGQNAAMAAPLNFAALNADAASDWLDWLQGMSAPHSLNVGADLDLGLMLLSLVDVPNPNPRPIKRCSSFGDDAATCKRLRNTEAARKSRVRRAGKIDSLKLEVDSLEYQKSCMTVRIAVLENDAISFAQSEDDFKRRVAVLERQLMDSHHALVEQYVDVRSAL</sequence>
<proteinExistence type="predicted"/>
<dbReference type="InterPro" id="IPR046347">
    <property type="entry name" value="bZIP_sf"/>
</dbReference>
<evidence type="ECO:0000313" key="3">
    <source>
        <dbReference type="Proteomes" id="UP001211907"/>
    </source>
</evidence>
<gene>
    <name evidence="2" type="ORF">HK100_008332</name>
</gene>
<evidence type="ECO:0000313" key="2">
    <source>
        <dbReference type="EMBL" id="KAJ3087555.1"/>
    </source>
</evidence>
<dbReference type="AlphaFoldDB" id="A0AAD5SP95"/>
<dbReference type="Pfam" id="PF07716">
    <property type="entry name" value="bZIP_2"/>
    <property type="match status" value="1"/>
</dbReference>
<comment type="caution">
    <text evidence="2">The sequence shown here is derived from an EMBL/GenBank/DDBJ whole genome shotgun (WGS) entry which is preliminary data.</text>
</comment>
<dbReference type="EMBL" id="JADGJH010004035">
    <property type="protein sequence ID" value="KAJ3087555.1"/>
    <property type="molecule type" value="Genomic_DNA"/>
</dbReference>
<dbReference type="InterPro" id="IPR004827">
    <property type="entry name" value="bZIP"/>
</dbReference>
<organism evidence="2 3">
    <name type="scientific">Physocladia obscura</name>
    <dbReference type="NCBI Taxonomy" id="109957"/>
    <lineage>
        <taxon>Eukaryota</taxon>
        <taxon>Fungi</taxon>
        <taxon>Fungi incertae sedis</taxon>
        <taxon>Chytridiomycota</taxon>
        <taxon>Chytridiomycota incertae sedis</taxon>
        <taxon>Chytridiomycetes</taxon>
        <taxon>Chytridiales</taxon>
        <taxon>Chytriomycetaceae</taxon>
        <taxon>Physocladia</taxon>
    </lineage>
</organism>
<dbReference type="SUPFAM" id="SSF57959">
    <property type="entry name" value="Leucine zipper domain"/>
    <property type="match status" value="1"/>
</dbReference>